<dbReference type="Proteomes" id="UP001519271">
    <property type="component" value="Unassembled WGS sequence"/>
</dbReference>
<dbReference type="EMBL" id="JAGGKC010000034">
    <property type="protein sequence ID" value="MBP1920615.1"/>
    <property type="molecule type" value="Genomic_DNA"/>
</dbReference>
<dbReference type="Gene3D" id="3.40.50.2020">
    <property type="match status" value="1"/>
</dbReference>
<gene>
    <name evidence="2" type="ORF">J2Z34_003130</name>
</gene>
<keyword evidence="2" id="KW-0328">Glycosyltransferase</keyword>
<organism evidence="2 3">
    <name type="scientific">Youngiibacter multivorans</name>
    <dbReference type="NCBI Taxonomy" id="937251"/>
    <lineage>
        <taxon>Bacteria</taxon>
        <taxon>Bacillati</taxon>
        <taxon>Bacillota</taxon>
        <taxon>Clostridia</taxon>
        <taxon>Eubacteriales</taxon>
        <taxon>Clostridiaceae</taxon>
        <taxon>Youngiibacter</taxon>
    </lineage>
</organism>
<evidence type="ECO:0000313" key="3">
    <source>
        <dbReference type="Proteomes" id="UP001519271"/>
    </source>
</evidence>
<sequence length="215" mass="23167">MFTDRMAAGKLLVPRILDLKLANPVIIAIPRGGAEVAAPIAVALGMELYVVLSKKLSAPAITDQFIGAVSPNGEYELDSDAAKDLGLEESDIASLIFEAKEEVKRRSAIYEEFAVLPDLAGKDVILVDDGIAKGYTTRVVIKYLRSLNPGTITLAVPVLPNEAVDEFSGIADRLVYIDAPKRVKSVGENYSSFHQVDHGDVLKALRMVKISIADC</sequence>
<proteinExistence type="predicted"/>
<accession>A0ABS4G8K2</accession>
<evidence type="ECO:0000259" key="1">
    <source>
        <dbReference type="Pfam" id="PF00156"/>
    </source>
</evidence>
<keyword evidence="2" id="KW-0808">Transferase</keyword>
<dbReference type="SUPFAM" id="SSF53271">
    <property type="entry name" value="PRTase-like"/>
    <property type="match status" value="1"/>
</dbReference>
<feature type="domain" description="Phosphoribosyltransferase" evidence="1">
    <location>
        <begin position="9"/>
        <end position="175"/>
    </location>
</feature>
<protein>
    <submittedName>
        <fullName evidence="2">Phosphoribosyltransferase</fullName>
    </submittedName>
</protein>
<dbReference type="GO" id="GO:0016757">
    <property type="term" value="F:glycosyltransferase activity"/>
    <property type="evidence" value="ECO:0007669"/>
    <property type="project" value="UniProtKB-KW"/>
</dbReference>
<evidence type="ECO:0000313" key="2">
    <source>
        <dbReference type="EMBL" id="MBP1920615.1"/>
    </source>
</evidence>
<keyword evidence="3" id="KW-1185">Reference proteome</keyword>
<dbReference type="Pfam" id="PF00156">
    <property type="entry name" value="Pribosyltran"/>
    <property type="match status" value="1"/>
</dbReference>
<dbReference type="InterPro" id="IPR029057">
    <property type="entry name" value="PRTase-like"/>
</dbReference>
<dbReference type="InterPro" id="IPR000836">
    <property type="entry name" value="PRTase_dom"/>
</dbReference>
<name>A0ABS4G8K2_9CLOT</name>
<dbReference type="CDD" id="cd06223">
    <property type="entry name" value="PRTases_typeI"/>
    <property type="match status" value="1"/>
</dbReference>
<comment type="caution">
    <text evidence="2">The sequence shown here is derived from an EMBL/GenBank/DDBJ whole genome shotgun (WGS) entry which is preliminary data.</text>
</comment>
<dbReference type="Gene3D" id="3.30.1310.20">
    <property type="entry name" value="PRTase-like"/>
    <property type="match status" value="1"/>
</dbReference>
<dbReference type="RefSeq" id="WP_209460781.1">
    <property type="nucleotide sequence ID" value="NZ_JAGGKC010000034.1"/>
</dbReference>
<reference evidence="2 3" key="1">
    <citation type="submission" date="2021-03" db="EMBL/GenBank/DDBJ databases">
        <title>Genomic Encyclopedia of Type Strains, Phase IV (KMG-IV): sequencing the most valuable type-strain genomes for metagenomic binning, comparative biology and taxonomic classification.</title>
        <authorList>
            <person name="Goeker M."/>
        </authorList>
    </citation>
    <scope>NUCLEOTIDE SEQUENCE [LARGE SCALE GENOMIC DNA]</scope>
    <source>
        <strain evidence="2 3">DSM 6139</strain>
    </source>
</reference>